<proteinExistence type="predicted"/>
<evidence type="ECO:0000313" key="3">
    <source>
        <dbReference type="Proteomes" id="UP000428325"/>
    </source>
</evidence>
<name>A0A6B9FAS7_9EURY</name>
<feature type="domain" description="DUF7344" evidence="1">
    <location>
        <begin position="127"/>
        <end position="200"/>
    </location>
</feature>
<organism evidence="2 3">
    <name type="scientific">Haloplanus rallus</name>
    <dbReference type="NCBI Taxonomy" id="1816183"/>
    <lineage>
        <taxon>Archaea</taxon>
        <taxon>Methanobacteriati</taxon>
        <taxon>Methanobacteriota</taxon>
        <taxon>Stenosarchaea group</taxon>
        <taxon>Halobacteria</taxon>
        <taxon>Halobacteriales</taxon>
        <taxon>Haloferacaceae</taxon>
        <taxon>Haloplanus</taxon>
    </lineage>
</organism>
<evidence type="ECO:0000259" key="1">
    <source>
        <dbReference type="Pfam" id="PF24035"/>
    </source>
</evidence>
<dbReference type="AlphaFoldDB" id="A0A6B9FAS7"/>
<sequence>MDGAPRPRRDEDGDHLVRSSIIGDLRQRRILSLLLDRDRPLTERELGLRLLERERGLTSADATEADLDPIRVDLHHRCLPQLEAVGWIERRPDGVVIDKRPSVEFAALSLPDLRTPEDPAWDAVSTLLVRPYRADVLALLADRGRDTGLPELVTALRERHAASPLPDDDRDLRVSLHHVDLPKLASTGLVAYDPPARTVTPTPRLPTFAARIDLEV</sequence>
<dbReference type="RefSeq" id="WP_157690316.1">
    <property type="nucleotide sequence ID" value="NZ_CP034345.1"/>
</dbReference>
<dbReference type="Pfam" id="PF24035">
    <property type="entry name" value="DUF7344"/>
    <property type="match status" value="1"/>
</dbReference>
<dbReference type="Proteomes" id="UP000428325">
    <property type="component" value="Chromosome"/>
</dbReference>
<dbReference type="EMBL" id="CP034345">
    <property type="protein sequence ID" value="QGX95857.1"/>
    <property type="molecule type" value="Genomic_DNA"/>
</dbReference>
<dbReference type="GeneID" id="43370726"/>
<dbReference type="KEGG" id="hra:EI982_14240"/>
<reference evidence="2 3" key="1">
    <citation type="submission" date="2018-12" db="EMBL/GenBank/DDBJ databases">
        <title>Complete genome sequence of Haloplanus rallus MBLA0036.</title>
        <authorList>
            <person name="Nam Y.-d."/>
            <person name="Kang J."/>
            <person name="Chung W.-H."/>
            <person name="Park Y.S."/>
        </authorList>
    </citation>
    <scope>NUCLEOTIDE SEQUENCE [LARGE SCALE GENOMIC DNA]</scope>
    <source>
        <strain evidence="2 3">MBLA0036</strain>
    </source>
</reference>
<gene>
    <name evidence="2" type="ORF">EI982_14240</name>
</gene>
<evidence type="ECO:0000313" key="2">
    <source>
        <dbReference type="EMBL" id="QGX95857.1"/>
    </source>
</evidence>
<accession>A0A6B9FAS7</accession>
<keyword evidence="3" id="KW-1185">Reference proteome</keyword>
<protein>
    <recommendedName>
        <fullName evidence="1">DUF7344 domain-containing protein</fullName>
    </recommendedName>
</protein>
<dbReference type="InterPro" id="IPR055768">
    <property type="entry name" value="DUF7344"/>
</dbReference>
<dbReference type="OrthoDB" id="247722at2157"/>